<dbReference type="Proteomes" id="UP000183410">
    <property type="component" value="Unassembled WGS sequence"/>
</dbReference>
<evidence type="ECO:0000313" key="1">
    <source>
        <dbReference type="EMBL" id="SFF33647.1"/>
    </source>
</evidence>
<name>A0A1I2HY07_9BACL</name>
<reference evidence="2" key="1">
    <citation type="submission" date="2016-10" db="EMBL/GenBank/DDBJ databases">
        <authorList>
            <person name="Varghese N."/>
            <person name="Submissions S."/>
        </authorList>
    </citation>
    <scope>NUCLEOTIDE SEQUENCE [LARGE SCALE GENOMIC DNA]</scope>
    <source>
        <strain evidence="2">CGMCC 1.10223</strain>
    </source>
</reference>
<dbReference type="AlphaFoldDB" id="A0A1I2HY07"/>
<dbReference type="RefSeq" id="WP_046234038.1">
    <property type="nucleotide sequence ID" value="NZ_FONN01000027.1"/>
</dbReference>
<evidence type="ECO:0000313" key="2">
    <source>
        <dbReference type="Proteomes" id="UP000183410"/>
    </source>
</evidence>
<sequence>MSRPIAVVVSSNTVLNDERSRTSGNFSTKWFGSCKYMEVEVSVNGKINNDIKFSMAIDISNGNDVKKYNDVKNGSRIDYYDSNTFYICDVPSSQRENFMVKFFPV</sequence>
<gene>
    <name evidence="1" type="ORF">SAMN04487969_12732</name>
</gene>
<accession>A0A1I2HY07</accession>
<organism evidence="1 2">
    <name type="scientific">Paenibacillus algorifonticola</name>
    <dbReference type="NCBI Taxonomy" id="684063"/>
    <lineage>
        <taxon>Bacteria</taxon>
        <taxon>Bacillati</taxon>
        <taxon>Bacillota</taxon>
        <taxon>Bacilli</taxon>
        <taxon>Bacillales</taxon>
        <taxon>Paenibacillaceae</taxon>
        <taxon>Paenibacillus</taxon>
    </lineage>
</organism>
<dbReference type="EMBL" id="FONN01000027">
    <property type="protein sequence ID" value="SFF33647.1"/>
    <property type="molecule type" value="Genomic_DNA"/>
</dbReference>
<proteinExistence type="predicted"/>
<keyword evidence="2" id="KW-1185">Reference proteome</keyword>
<dbReference type="OrthoDB" id="2624393at2"/>
<protein>
    <submittedName>
        <fullName evidence="1">Uncharacterized protein</fullName>
    </submittedName>
</protein>